<reference evidence="1 2" key="1">
    <citation type="submission" date="2024-02" db="EMBL/GenBank/DDBJ databases">
        <title>de novo genome assembly of Solanum bulbocastanum strain 11H21.</title>
        <authorList>
            <person name="Hosaka A.J."/>
        </authorList>
    </citation>
    <scope>NUCLEOTIDE SEQUENCE [LARGE SCALE GENOMIC DNA]</scope>
    <source>
        <tissue evidence="1">Young leaves</tissue>
    </source>
</reference>
<evidence type="ECO:0000313" key="1">
    <source>
        <dbReference type="EMBL" id="KAK6785686.1"/>
    </source>
</evidence>
<dbReference type="EMBL" id="JBANQN010000007">
    <property type="protein sequence ID" value="KAK6785686.1"/>
    <property type="molecule type" value="Genomic_DNA"/>
</dbReference>
<protein>
    <submittedName>
        <fullName evidence="1">Uncharacterized protein</fullName>
    </submittedName>
</protein>
<evidence type="ECO:0000313" key="2">
    <source>
        <dbReference type="Proteomes" id="UP001371456"/>
    </source>
</evidence>
<organism evidence="1 2">
    <name type="scientific">Solanum bulbocastanum</name>
    <name type="common">Wild potato</name>
    <dbReference type="NCBI Taxonomy" id="147425"/>
    <lineage>
        <taxon>Eukaryota</taxon>
        <taxon>Viridiplantae</taxon>
        <taxon>Streptophyta</taxon>
        <taxon>Embryophyta</taxon>
        <taxon>Tracheophyta</taxon>
        <taxon>Spermatophyta</taxon>
        <taxon>Magnoliopsida</taxon>
        <taxon>eudicotyledons</taxon>
        <taxon>Gunneridae</taxon>
        <taxon>Pentapetalae</taxon>
        <taxon>asterids</taxon>
        <taxon>lamiids</taxon>
        <taxon>Solanales</taxon>
        <taxon>Solanaceae</taxon>
        <taxon>Solanoideae</taxon>
        <taxon>Solaneae</taxon>
        <taxon>Solanum</taxon>
    </lineage>
</organism>
<gene>
    <name evidence="1" type="ORF">RDI58_019141</name>
</gene>
<name>A0AAN8THR4_SOLBU</name>
<proteinExistence type="predicted"/>
<dbReference type="AlphaFoldDB" id="A0AAN8THR4"/>
<keyword evidence="2" id="KW-1185">Reference proteome</keyword>
<sequence>MLYSLTKSNKHNKIVPVSNSCPKSQFFRQ</sequence>
<dbReference type="Proteomes" id="UP001371456">
    <property type="component" value="Unassembled WGS sequence"/>
</dbReference>
<accession>A0AAN8THR4</accession>
<comment type="caution">
    <text evidence="1">The sequence shown here is derived from an EMBL/GenBank/DDBJ whole genome shotgun (WGS) entry which is preliminary data.</text>
</comment>